<keyword evidence="2" id="KW-1185">Reference proteome</keyword>
<gene>
    <name evidence="1" type="ORF">CGOC_LOCUS11680</name>
</gene>
<dbReference type="Proteomes" id="UP000271889">
    <property type="component" value="Unassembled WGS sequence"/>
</dbReference>
<protein>
    <submittedName>
        <fullName evidence="1">Uncharacterized protein</fullName>
    </submittedName>
</protein>
<name>A0A3P7N2Z7_CYLGO</name>
<accession>A0A3P7N2Z7</accession>
<proteinExistence type="predicted"/>
<sequence length="117" mass="12993">METANVMKIAPVQSVDTMVVTAKCVWVHLLLSFVIEQELQQSKNFAGTDENMIGVAVGVPPDVAVKNLRQLQAELAQRLYTHVSIAEDNEGFMVYEWSVDGGQGNRIFTIDEQLVAR</sequence>
<evidence type="ECO:0000313" key="2">
    <source>
        <dbReference type="Proteomes" id="UP000271889"/>
    </source>
</evidence>
<reference evidence="1 2" key="1">
    <citation type="submission" date="2018-11" db="EMBL/GenBank/DDBJ databases">
        <authorList>
            <consortium name="Pathogen Informatics"/>
        </authorList>
    </citation>
    <scope>NUCLEOTIDE SEQUENCE [LARGE SCALE GENOMIC DNA]</scope>
</reference>
<dbReference type="Gene3D" id="3.30.70.3310">
    <property type="match status" value="1"/>
</dbReference>
<dbReference type="OrthoDB" id="5852397at2759"/>
<organism evidence="1 2">
    <name type="scientific">Cylicostephanus goldi</name>
    <name type="common">Nematode worm</name>
    <dbReference type="NCBI Taxonomy" id="71465"/>
    <lineage>
        <taxon>Eukaryota</taxon>
        <taxon>Metazoa</taxon>
        <taxon>Ecdysozoa</taxon>
        <taxon>Nematoda</taxon>
        <taxon>Chromadorea</taxon>
        <taxon>Rhabditida</taxon>
        <taxon>Rhabditina</taxon>
        <taxon>Rhabditomorpha</taxon>
        <taxon>Strongyloidea</taxon>
        <taxon>Strongylidae</taxon>
        <taxon>Cylicostephanus</taxon>
    </lineage>
</organism>
<evidence type="ECO:0000313" key="1">
    <source>
        <dbReference type="EMBL" id="VDN30953.1"/>
    </source>
</evidence>
<dbReference type="AlphaFoldDB" id="A0A3P7N2Z7"/>
<dbReference type="EMBL" id="UYRV01118029">
    <property type="protein sequence ID" value="VDN30953.1"/>
    <property type="molecule type" value="Genomic_DNA"/>
</dbReference>